<reference evidence="8" key="1">
    <citation type="submission" date="2021-01" db="EMBL/GenBank/DDBJ databases">
        <title>Draft genome sequence of Acholeplasmataceae bacterium strain Mahy22.</title>
        <authorList>
            <person name="Watanabe M."/>
            <person name="Kojima H."/>
            <person name="Fukui M."/>
        </authorList>
    </citation>
    <scope>NUCLEOTIDE SEQUENCE</scope>
    <source>
        <strain evidence="8">Mahy22</strain>
    </source>
</reference>
<dbReference type="KEGG" id="manr:MPAN_007510"/>
<dbReference type="InterPro" id="IPR050545">
    <property type="entry name" value="Mycobact_MmpL"/>
</dbReference>
<keyword evidence="6" id="KW-0472">Membrane</keyword>
<dbReference type="Proteomes" id="UP000620133">
    <property type="component" value="Chromosome"/>
</dbReference>
<dbReference type="EMBL" id="AP024412">
    <property type="protein sequence ID" value="BCR35858.1"/>
    <property type="molecule type" value="Genomic_DNA"/>
</dbReference>
<dbReference type="PANTHER" id="PTHR33406:SF6">
    <property type="entry name" value="MEMBRANE PROTEIN YDGH-RELATED"/>
    <property type="match status" value="1"/>
</dbReference>
<gene>
    <name evidence="8" type="ORF">MPAN_007510</name>
</gene>
<comment type="subcellular location">
    <subcellularLocation>
        <location evidence="1">Cell membrane</location>
        <topology evidence="1">Multi-pass membrane protein</topology>
    </subcellularLocation>
</comment>
<keyword evidence="3" id="KW-1003">Cell membrane</keyword>
<comment type="similarity">
    <text evidence="2">Belongs to the resistance-nodulation-cell division (RND) (TC 2.A.6) family. MmpL subfamily.</text>
</comment>
<keyword evidence="9" id="KW-1185">Reference proteome</keyword>
<organism evidence="8 9">
    <name type="scientific">Mariniplasma anaerobium</name>
    <dbReference type="NCBI Taxonomy" id="2735436"/>
    <lineage>
        <taxon>Bacteria</taxon>
        <taxon>Bacillati</taxon>
        <taxon>Mycoplasmatota</taxon>
        <taxon>Mollicutes</taxon>
        <taxon>Acholeplasmatales</taxon>
        <taxon>Acholeplasmataceae</taxon>
        <taxon>Mariniplasma</taxon>
    </lineage>
</organism>
<dbReference type="InterPro" id="IPR004869">
    <property type="entry name" value="MMPL_dom"/>
</dbReference>
<keyword evidence="5" id="KW-1133">Transmembrane helix</keyword>
<evidence type="ECO:0000313" key="8">
    <source>
        <dbReference type="EMBL" id="BCR35858.1"/>
    </source>
</evidence>
<proteinExistence type="inferred from homology"/>
<dbReference type="GO" id="GO:0005886">
    <property type="term" value="C:plasma membrane"/>
    <property type="evidence" value="ECO:0007669"/>
    <property type="project" value="UniProtKB-SubCell"/>
</dbReference>
<feature type="domain" description="Membrane transport protein MMPL" evidence="7">
    <location>
        <begin position="448"/>
        <end position="677"/>
    </location>
</feature>
<dbReference type="SUPFAM" id="SSF82866">
    <property type="entry name" value="Multidrug efflux transporter AcrB transmembrane domain"/>
    <property type="match status" value="2"/>
</dbReference>
<evidence type="ECO:0000313" key="9">
    <source>
        <dbReference type="Proteomes" id="UP000620133"/>
    </source>
</evidence>
<evidence type="ECO:0000256" key="6">
    <source>
        <dbReference type="ARBA" id="ARBA00023136"/>
    </source>
</evidence>
<name>A0A7U9TII0_9MOLU</name>
<evidence type="ECO:0000259" key="7">
    <source>
        <dbReference type="Pfam" id="PF03176"/>
    </source>
</evidence>
<evidence type="ECO:0000256" key="1">
    <source>
        <dbReference type="ARBA" id="ARBA00004651"/>
    </source>
</evidence>
<dbReference type="Gene3D" id="1.20.1640.10">
    <property type="entry name" value="Multidrug efflux transporter AcrB transmembrane domain"/>
    <property type="match status" value="2"/>
</dbReference>
<dbReference type="Pfam" id="PF03176">
    <property type="entry name" value="MMPL"/>
    <property type="match status" value="2"/>
</dbReference>
<feature type="domain" description="Membrane transport protein MMPL" evidence="7">
    <location>
        <begin position="117"/>
        <end position="320"/>
    </location>
</feature>
<keyword evidence="4" id="KW-0812">Transmembrane</keyword>
<accession>A0A7U9TII0</accession>
<protein>
    <recommendedName>
        <fullName evidence="7">Membrane transport protein MMPL domain-containing protein</fullName>
    </recommendedName>
</protein>
<evidence type="ECO:0000256" key="3">
    <source>
        <dbReference type="ARBA" id="ARBA00022475"/>
    </source>
</evidence>
<dbReference type="AlphaFoldDB" id="A0A7U9TII0"/>
<evidence type="ECO:0000256" key="5">
    <source>
        <dbReference type="ARBA" id="ARBA00022989"/>
    </source>
</evidence>
<dbReference type="RefSeq" id="WP_176238689.1">
    <property type="nucleotide sequence ID" value="NZ_AP024412.1"/>
</dbReference>
<evidence type="ECO:0000256" key="2">
    <source>
        <dbReference type="ARBA" id="ARBA00010157"/>
    </source>
</evidence>
<evidence type="ECO:0000256" key="4">
    <source>
        <dbReference type="ARBA" id="ARBA00022692"/>
    </source>
</evidence>
<sequence>MKKRIYILIFIGVISLVSAFLIPQVKTNYDLTKYLPKDSSTIQGLNVLEDEFGIHSYVEMQVNDISVDQVLIIKSQILNIEHVEKVIWLDDYVDLTLVPIAFIDDAVLSNFYVDNSALLQISIDLNNYDVVIEDVIDHIRSVASDYEYAFRGEAIKNIENRVIADQEVLKILLLIIPIVILILLIASKSWIEPVILLISLGIAVVLNLGTNIFLPDVSYITKTMALALQLALSLDYGLFLVHRYYEERETTESPSVAVKNAFKRSFPAITASALTTIAGFLSILFMKYTIGFDIGIVLSKGILLSYLTTLIVTPILILLMYKLIDKTKHKPLIHSSKKYIPFLMKLKYPLFILFIVLTVGSVVLSNKTDYIYGNNTSFGPDRQITLDENMITDTFGSYQQIVILIPNGDVLKEVALATQLANNTNITSVQTLVTTVDPSIPRDFIPDDVKAQFIGQNYTRFIIYTTVREESELLYQFQDELVDIVSSQYDDYYMVGMHQATANIKDLITSDTLMITFASMIAIFIILLITFRSFVIPIILVLLIQSAIWMNLSVLYLQGVSTIYIGYLVVMAIQLGATIDYAVLMTNRYVNYRKSFEPFEAIDKSYQKSFITIMISASVLAAAGFIEGGFSNISSVQEIGFLLGKGTLISFIYILLFLPVLLILLDKFLYFKHKKIKQKN</sequence>
<dbReference type="PANTHER" id="PTHR33406">
    <property type="entry name" value="MEMBRANE PROTEIN MJ1562-RELATED"/>
    <property type="match status" value="1"/>
</dbReference>